<evidence type="ECO:0000313" key="2">
    <source>
        <dbReference type="Proteomes" id="UP000749646"/>
    </source>
</evidence>
<organism evidence="1 2">
    <name type="scientific">Modicella reniformis</name>
    <dbReference type="NCBI Taxonomy" id="1440133"/>
    <lineage>
        <taxon>Eukaryota</taxon>
        <taxon>Fungi</taxon>
        <taxon>Fungi incertae sedis</taxon>
        <taxon>Mucoromycota</taxon>
        <taxon>Mortierellomycotina</taxon>
        <taxon>Mortierellomycetes</taxon>
        <taxon>Mortierellales</taxon>
        <taxon>Mortierellaceae</taxon>
        <taxon>Modicella</taxon>
    </lineage>
</organism>
<dbReference type="OrthoDB" id="2449176at2759"/>
<gene>
    <name evidence="1" type="ORF">BGZ65_010618</name>
</gene>
<sequence length="192" mass="22171">MSSKLEYFALSFKNLEKSHQLEKTLGLLGRYKERLDGIGFYGHTVSKWLPRIVKAYPSRNNFPRMKNFEFGSFSRSDFPPDCIAWVVGMVSGPPRQPLTRLNGFGVFHLALESDDWKSMLEAIDLGMLDRLNFYDTNFAYKEFEVLVNRIVATDMSQVRLRTLRIDKRLLDSENARPLCTKLHVIASIIAMQ</sequence>
<protein>
    <submittedName>
        <fullName evidence="1">Uncharacterized protein</fullName>
    </submittedName>
</protein>
<accession>A0A9P6M7P7</accession>
<comment type="caution">
    <text evidence="1">The sequence shown here is derived from an EMBL/GenBank/DDBJ whole genome shotgun (WGS) entry which is preliminary data.</text>
</comment>
<evidence type="ECO:0000313" key="1">
    <source>
        <dbReference type="EMBL" id="KAF9971125.1"/>
    </source>
</evidence>
<proteinExistence type="predicted"/>
<dbReference type="EMBL" id="JAAAHW010004857">
    <property type="protein sequence ID" value="KAF9971125.1"/>
    <property type="molecule type" value="Genomic_DNA"/>
</dbReference>
<dbReference type="Proteomes" id="UP000749646">
    <property type="component" value="Unassembled WGS sequence"/>
</dbReference>
<dbReference type="AlphaFoldDB" id="A0A9P6M7P7"/>
<name>A0A9P6M7P7_9FUNG</name>
<keyword evidence="2" id="KW-1185">Reference proteome</keyword>
<reference evidence="1" key="1">
    <citation type="journal article" date="2020" name="Fungal Divers.">
        <title>Resolving the Mortierellaceae phylogeny through synthesis of multi-gene phylogenetics and phylogenomics.</title>
        <authorList>
            <person name="Vandepol N."/>
            <person name="Liber J."/>
            <person name="Desiro A."/>
            <person name="Na H."/>
            <person name="Kennedy M."/>
            <person name="Barry K."/>
            <person name="Grigoriev I.V."/>
            <person name="Miller A.N."/>
            <person name="O'Donnell K."/>
            <person name="Stajich J.E."/>
            <person name="Bonito G."/>
        </authorList>
    </citation>
    <scope>NUCLEOTIDE SEQUENCE</scope>
    <source>
        <strain evidence="1">MES-2147</strain>
    </source>
</reference>